<evidence type="ECO:0000256" key="1">
    <source>
        <dbReference type="SAM" id="MobiDB-lite"/>
    </source>
</evidence>
<feature type="non-terminal residue" evidence="2">
    <location>
        <position position="1"/>
    </location>
</feature>
<evidence type="ECO:0000313" key="3">
    <source>
        <dbReference type="Proteomes" id="UP001165090"/>
    </source>
</evidence>
<sequence length="303" mass="32016">MGITQSTTNNEILTVVPPQAQGNEEHGLRPGDLEILQEVERQLLNLGTSLQSFQTGAGAAAPRSVGGSVAQSSASTSQVEAAARAAWRMETAYPTGSSGSELSGSRLQHTGSDEIPRLAAAGRAVDNVGNVGSVCRSSGGPNSIITGGVAGALGAIDWLGITSYMTAGQTPQAAIETLNLSSALQADIRTYRQWLRRREEEAARQQVRLHQEMVAVAMAARAPMERLDRSKVSNTRLTFTLESQLAAAARDIEALALRVEAVAEDLARLGEELGPQEGQAEAHLMEGQGYSSMGKDLQEQQHS</sequence>
<name>A0ABQ5SDC8_9CHLO</name>
<accession>A0ABQ5SDC8</accession>
<proteinExistence type="predicted"/>
<dbReference type="Proteomes" id="UP001165090">
    <property type="component" value="Unassembled WGS sequence"/>
</dbReference>
<dbReference type="EMBL" id="BSDZ01000079">
    <property type="protein sequence ID" value="GLI67932.1"/>
    <property type="molecule type" value="Genomic_DNA"/>
</dbReference>
<feature type="region of interest" description="Disordered" evidence="1">
    <location>
        <begin position="272"/>
        <end position="303"/>
    </location>
</feature>
<keyword evidence="3" id="KW-1185">Reference proteome</keyword>
<evidence type="ECO:0000313" key="2">
    <source>
        <dbReference type="EMBL" id="GLI67932.1"/>
    </source>
</evidence>
<organism evidence="2 3">
    <name type="scientific">Volvox africanus</name>
    <dbReference type="NCBI Taxonomy" id="51714"/>
    <lineage>
        <taxon>Eukaryota</taxon>
        <taxon>Viridiplantae</taxon>
        <taxon>Chlorophyta</taxon>
        <taxon>core chlorophytes</taxon>
        <taxon>Chlorophyceae</taxon>
        <taxon>CS clade</taxon>
        <taxon>Chlamydomonadales</taxon>
        <taxon>Volvocaceae</taxon>
        <taxon>Volvox</taxon>
    </lineage>
</organism>
<gene>
    <name evidence="2" type="ORF">VaNZ11_012260</name>
</gene>
<reference evidence="2 3" key="1">
    <citation type="journal article" date="2023" name="IScience">
        <title>Expanded male sex-determining region conserved during the evolution of homothallism in the green alga Volvox.</title>
        <authorList>
            <person name="Yamamoto K."/>
            <person name="Matsuzaki R."/>
            <person name="Mahakham W."/>
            <person name="Heman W."/>
            <person name="Sekimoto H."/>
            <person name="Kawachi M."/>
            <person name="Minakuchi Y."/>
            <person name="Toyoda A."/>
            <person name="Nozaki H."/>
        </authorList>
    </citation>
    <scope>NUCLEOTIDE SEQUENCE [LARGE SCALE GENOMIC DNA]</scope>
    <source>
        <strain evidence="2 3">NIES-4468</strain>
    </source>
</reference>
<feature type="region of interest" description="Disordered" evidence="1">
    <location>
        <begin position="1"/>
        <end position="27"/>
    </location>
</feature>
<protein>
    <submittedName>
        <fullName evidence="2">Uncharacterized protein</fullName>
    </submittedName>
</protein>
<feature type="compositionally biased region" description="Polar residues" evidence="1">
    <location>
        <begin position="1"/>
        <end position="12"/>
    </location>
</feature>
<comment type="caution">
    <text evidence="2">The sequence shown here is derived from an EMBL/GenBank/DDBJ whole genome shotgun (WGS) entry which is preliminary data.</text>
</comment>